<proteinExistence type="predicted"/>
<evidence type="ECO:0000313" key="3">
    <source>
        <dbReference type="Proteomes" id="UP001271007"/>
    </source>
</evidence>
<dbReference type="AlphaFoldDB" id="A0AAJ0DJ90"/>
<evidence type="ECO:0000256" key="1">
    <source>
        <dbReference type="SAM" id="MobiDB-lite"/>
    </source>
</evidence>
<evidence type="ECO:0000313" key="2">
    <source>
        <dbReference type="EMBL" id="KAK3055159.1"/>
    </source>
</evidence>
<dbReference type="EMBL" id="JAWDJX010000009">
    <property type="protein sequence ID" value="KAK3055159.1"/>
    <property type="molecule type" value="Genomic_DNA"/>
</dbReference>
<reference evidence="2" key="1">
    <citation type="submission" date="2023-04" db="EMBL/GenBank/DDBJ databases">
        <title>Black Yeasts Isolated from many extreme environments.</title>
        <authorList>
            <person name="Coleine C."/>
            <person name="Stajich J.E."/>
            <person name="Selbmann L."/>
        </authorList>
    </citation>
    <scope>NUCLEOTIDE SEQUENCE</scope>
    <source>
        <strain evidence="2">CCFEE 5312</strain>
    </source>
</reference>
<gene>
    <name evidence="2" type="ORF">LTR09_003712</name>
</gene>
<protein>
    <submittedName>
        <fullName evidence="2">Uncharacterized protein</fullName>
    </submittedName>
</protein>
<feature type="compositionally biased region" description="Low complexity" evidence="1">
    <location>
        <begin position="148"/>
        <end position="157"/>
    </location>
</feature>
<keyword evidence="3" id="KW-1185">Reference proteome</keyword>
<name>A0AAJ0DJ90_9PEZI</name>
<feature type="region of interest" description="Disordered" evidence="1">
    <location>
        <begin position="134"/>
        <end position="196"/>
    </location>
</feature>
<accession>A0AAJ0DJ90</accession>
<feature type="compositionally biased region" description="Basic and acidic residues" evidence="1">
    <location>
        <begin position="187"/>
        <end position="196"/>
    </location>
</feature>
<comment type="caution">
    <text evidence="2">The sequence shown here is derived from an EMBL/GenBank/DDBJ whole genome shotgun (WGS) entry which is preliminary data.</text>
</comment>
<feature type="compositionally biased region" description="Acidic residues" evidence="1">
    <location>
        <begin position="134"/>
        <end position="147"/>
    </location>
</feature>
<organism evidence="2 3">
    <name type="scientific">Extremus antarcticus</name>
    <dbReference type="NCBI Taxonomy" id="702011"/>
    <lineage>
        <taxon>Eukaryota</taxon>
        <taxon>Fungi</taxon>
        <taxon>Dikarya</taxon>
        <taxon>Ascomycota</taxon>
        <taxon>Pezizomycotina</taxon>
        <taxon>Dothideomycetes</taxon>
        <taxon>Dothideomycetidae</taxon>
        <taxon>Mycosphaerellales</taxon>
        <taxon>Extremaceae</taxon>
        <taxon>Extremus</taxon>
    </lineage>
</organism>
<dbReference type="Proteomes" id="UP001271007">
    <property type="component" value="Unassembled WGS sequence"/>
</dbReference>
<sequence length="196" mass="22254">MPDLYKRALAWQEGDIPTLEGIMNALQHTYHGINDSFSERSEIRSACDELLIHKRLPAFFRSRLHFYKAWTEDSGDSEDDSDLERTREQLDDAMYWCNDVRQTMLEAGLQDVRVELLWDDIIWSLAKLGQYKEDEAEESDEAAEDAEITAPAPTTATAPPPPAPSASGGKLSFTQEQKLEGANAPRAYERRIFEEA</sequence>